<dbReference type="Gene3D" id="2.40.420.20">
    <property type="match status" value="1"/>
</dbReference>
<dbReference type="Gene3D" id="2.40.50.100">
    <property type="match status" value="1"/>
</dbReference>
<dbReference type="InterPro" id="IPR006143">
    <property type="entry name" value="RND_pump_MFP"/>
</dbReference>
<sequence length="396" mass="42339">MKFTQPSGRSLGLGLLAAVLLGGFGLVVARSGPLAPTQVTVAHAEERALRAELFGIGTVEARRSYFIGPTAAGRLKAVHVDVGDCVKAGQLLAEIDPVDLDERLRSLEAAYARAQSAVSATEAQRKDMLARREIAGLNARRYRDLGDQHFVSASAVEGRQQELTSAQAAVDATEANLQSARQELTRLKADQDALREQRQNLRLLAPRDGIVTSRDAEPGSTVIAGQAVIRLIEPDSLWVKVRFDQGRSRGLAVGQATRITLRSNPGQPLAGQVARIELLSDSVTEERIAQVGFDQIPPGLSVGEMAEVTVETTVAQAALALPNAAIKHTARGTGVWTLQYGKPAFTVVRLGQASLDGLVEVIDGIRREDAVIVHSERDLAPGKRIKVVEQLAGSLK</sequence>
<evidence type="ECO:0000256" key="2">
    <source>
        <dbReference type="SAM" id="Coils"/>
    </source>
</evidence>
<protein>
    <submittedName>
        <fullName evidence="5">Efflux RND transporter periplasmic adaptor subunit</fullName>
    </submittedName>
</protein>
<dbReference type="GO" id="GO:0015562">
    <property type="term" value="F:efflux transmembrane transporter activity"/>
    <property type="evidence" value="ECO:0007669"/>
    <property type="project" value="TreeGrafter"/>
</dbReference>
<dbReference type="AlphaFoldDB" id="A0A930BTU3"/>
<proteinExistence type="inferred from homology"/>
<accession>A0A930BTU3</accession>
<dbReference type="Gene3D" id="1.10.287.470">
    <property type="entry name" value="Helix hairpin bin"/>
    <property type="match status" value="1"/>
</dbReference>
<dbReference type="EMBL" id="JABZMI010000314">
    <property type="protein sequence ID" value="MBF1165949.1"/>
    <property type="molecule type" value="Genomic_DNA"/>
</dbReference>
<dbReference type="NCBIfam" id="TIGR01730">
    <property type="entry name" value="RND_mfp"/>
    <property type="match status" value="1"/>
</dbReference>
<evidence type="ECO:0000256" key="1">
    <source>
        <dbReference type="ARBA" id="ARBA00009477"/>
    </source>
</evidence>
<dbReference type="GO" id="GO:1990281">
    <property type="term" value="C:efflux pump complex"/>
    <property type="evidence" value="ECO:0007669"/>
    <property type="project" value="TreeGrafter"/>
</dbReference>
<keyword evidence="2" id="KW-0175">Coiled coil</keyword>
<dbReference type="PANTHER" id="PTHR30469">
    <property type="entry name" value="MULTIDRUG RESISTANCE PROTEIN MDTA"/>
    <property type="match status" value="1"/>
</dbReference>
<comment type="similarity">
    <text evidence="1">Belongs to the membrane fusion protein (MFP) (TC 8.A.1) family.</text>
</comment>
<dbReference type="Proteomes" id="UP000718593">
    <property type="component" value="Unassembled WGS sequence"/>
</dbReference>
<name>A0A930BTU3_9RHOO</name>
<feature type="domain" description="YknX-like C-terminal permuted SH3-like" evidence="4">
    <location>
        <begin position="318"/>
        <end position="387"/>
    </location>
</feature>
<comment type="caution">
    <text evidence="5">The sequence shown here is derived from an EMBL/GenBank/DDBJ whole genome shotgun (WGS) entry which is preliminary data.</text>
</comment>
<dbReference type="InterPro" id="IPR058637">
    <property type="entry name" value="YknX-like_C"/>
</dbReference>
<evidence type="ECO:0000259" key="3">
    <source>
        <dbReference type="Pfam" id="PF25917"/>
    </source>
</evidence>
<gene>
    <name evidence="5" type="ORF">HXL68_13030</name>
</gene>
<dbReference type="Pfam" id="PF25989">
    <property type="entry name" value="YknX_C"/>
    <property type="match status" value="1"/>
</dbReference>
<reference evidence="5" key="1">
    <citation type="submission" date="2020-04" db="EMBL/GenBank/DDBJ databases">
        <title>Deep metagenomics examines the oral microbiome during advanced dental caries in children, revealing novel taxa and co-occurrences with host molecules.</title>
        <authorList>
            <person name="Baker J.L."/>
            <person name="Morton J.T."/>
            <person name="Dinis M."/>
            <person name="Alvarez R."/>
            <person name="Tran N.C."/>
            <person name="Knight R."/>
            <person name="Edlund A."/>
        </authorList>
    </citation>
    <scope>NUCLEOTIDE SEQUENCE</scope>
    <source>
        <strain evidence="5">JCVI_32_bin.24</strain>
    </source>
</reference>
<dbReference type="PANTHER" id="PTHR30469:SF37">
    <property type="entry name" value="RAGD PROTEIN"/>
    <property type="match status" value="1"/>
</dbReference>
<dbReference type="Gene3D" id="2.40.30.170">
    <property type="match status" value="1"/>
</dbReference>
<feature type="coiled-coil region" evidence="2">
    <location>
        <begin position="163"/>
        <end position="204"/>
    </location>
</feature>
<organism evidence="5 6">
    <name type="scientific">Dechloromonas agitata</name>
    <dbReference type="NCBI Taxonomy" id="73030"/>
    <lineage>
        <taxon>Bacteria</taxon>
        <taxon>Pseudomonadati</taxon>
        <taxon>Pseudomonadota</taxon>
        <taxon>Betaproteobacteria</taxon>
        <taxon>Rhodocyclales</taxon>
        <taxon>Azonexaceae</taxon>
        <taxon>Dechloromonas</taxon>
    </lineage>
</organism>
<dbReference type="InterPro" id="IPR058625">
    <property type="entry name" value="MdtA-like_BSH"/>
</dbReference>
<evidence type="ECO:0000259" key="4">
    <source>
        <dbReference type="Pfam" id="PF25989"/>
    </source>
</evidence>
<evidence type="ECO:0000313" key="6">
    <source>
        <dbReference type="Proteomes" id="UP000718593"/>
    </source>
</evidence>
<feature type="domain" description="Multidrug resistance protein MdtA-like barrel-sandwich hybrid" evidence="3">
    <location>
        <begin position="67"/>
        <end position="227"/>
    </location>
</feature>
<dbReference type="SUPFAM" id="SSF111369">
    <property type="entry name" value="HlyD-like secretion proteins"/>
    <property type="match status" value="1"/>
</dbReference>
<dbReference type="Pfam" id="PF25917">
    <property type="entry name" value="BSH_RND"/>
    <property type="match status" value="1"/>
</dbReference>
<evidence type="ECO:0000313" key="5">
    <source>
        <dbReference type="EMBL" id="MBF1165949.1"/>
    </source>
</evidence>